<protein>
    <submittedName>
        <fullName evidence="1">Uncharacterized protein</fullName>
    </submittedName>
</protein>
<dbReference type="Proteomes" id="UP000009375">
    <property type="component" value="Unassembled WGS sequence"/>
</dbReference>
<dbReference type="AlphaFoldDB" id="D2EGK6"/>
<accession>D2EGK6</accession>
<dbReference type="EMBL" id="GG730075">
    <property type="protein sequence ID" value="EEZ92543.1"/>
    <property type="molecule type" value="Genomic_DNA"/>
</dbReference>
<gene>
    <name evidence="1" type="ORF">BJBARM4_0905</name>
</gene>
<proteinExistence type="predicted"/>
<reference evidence="1 2" key="1">
    <citation type="journal article" date="2010" name="Proc. Natl. Acad. Sci. U.S.A.">
        <title>Enigmatic, ultrasmall, uncultivated Archaea.</title>
        <authorList>
            <person name="Baker B.J."/>
            <person name="Comolli L.R."/>
            <person name="Dick G.J."/>
            <person name="Hauser L.J."/>
            <person name="Hyatt D."/>
            <person name="Dill B.D."/>
            <person name="Land M.L."/>
            <person name="Verberkmoes N.C."/>
            <person name="Hettich R.L."/>
            <person name="Banfield J.F."/>
        </authorList>
    </citation>
    <scope>NUCLEOTIDE SEQUENCE [LARGE SCALE GENOMIC DNA]</scope>
</reference>
<evidence type="ECO:0000313" key="1">
    <source>
        <dbReference type="EMBL" id="EEZ92543.1"/>
    </source>
</evidence>
<name>D2EGK6_PARA4</name>
<organism evidence="1 2">
    <name type="scientific">Candidatus Parvarchaeum acidiphilum ARMAN-4</name>
    <dbReference type="NCBI Taxonomy" id="662760"/>
    <lineage>
        <taxon>Archaea</taxon>
        <taxon>Candidatus Parvarchaeota</taxon>
        <taxon>Candidatus Parvarchaeum</taxon>
    </lineage>
</organism>
<evidence type="ECO:0000313" key="2">
    <source>
        <dbReference type="Proteomes" id="UP000009375"/>
    </source>
</evidence>
<sequence>MSYKFNNLMETPEAREAPYSVHKVHHYQRNLSLLPRNIPQSKMKFKLSELPKEKFELAIEPKENEIVVLKTLSRIFIGTNFELMCSKCRH</sequence>